<reference evidence="4 5" key="1">
    <citation type="submission" date="2014-07" db="EMBL/GenBank/DDBJ databases">
        <authorList>
            <person name="McCorrison J."/>
            <person name="Sanka R."/>
            <person name="Torralba M."/>
            <person name="Gillis M."/>
            <person name="Haft D.H."/>
            <person name="Methe B."/>
            <person name="Sutton G."/>
            <person name="Nelson K.E."/>
        </authorList>
    </citation>
    <scope>NUCLEOTIDE SEQUENCE [LARGE SCALE GENOMIC DNA]</scope>
    <source>
        <strain evidence="4 5">DNF00040</strain>
    </source>
</reference>
<keyword evidence="2" id="KW-1133">Transmembrane helix</keyword>
<evidence type="ECO:0000313" key="4">
    <source>
        <dbReference type="EMBL" id="KGF32380.1"/>
    </source>
</evidence>
<feature type="domain" description="YhdP central" evidence="3">
    <location>
        <begin position="7"/>
        <end position="321"/>
    </location>
</feature>
<proteinExistence type="predicted"/>
<name>A0A095ZCA7_9BURK</name>
<dbReference type="RefSeq" id="WP_036557234.1">
    <property type="nucleotide sequence ID" value="NZ_JRNI01000005.1"/>
</dbReference>
<keyword evidence="2" id="KW-0812">Transmembrane</keyword>
<accession>A0A095ZCA7</accession>
<dbReference type="OrthoDB" id="8521382at2"/>
<comment type="caution">
    <text evidence="4">The sequence shown here is derived from an EMBL/GenBank/DDBJ whole genome shotgun (WGS) entry which is preliminary data.</text>
</comment>
<dbReference type="InterPro" id="IPR025263">
    <property type="entry name" value="YhdP_central"/>
</dbReference>
<sequence>MKRAFSSVLRFTTYLLGILIGLLLLISIVLVGYVTPRLDQWREPIQAMVQKHSGMPIEFGGISLSWDGIQPQLILSDIHFRNPVKAHTTQALPPASAEELRLSLALGLRFWQGELLSVSLSNSQLPVFIDGEGDVWVGQHRLPMSDVSFSKLPERAHETEAPDSATFIAALSNFLTQDFSEQIDLLERDKLFKWLKKLSIENLRLSVRDASTENAAFDFELLLKKAQLTIENQRIKSELVLHADRVSEHDIIIDSLIDYHDFEVQKNRAVSGHLSVHARDIVPDQLLPMAMAQYQIEQLVVRQFDLKAQLHQGFWERFESAVQLSDFVMPQAQFKGLGLSLRGEVADALAAVSRQGHQHAPLHFQTRLEDARVHARDYFRHEFELAQVSINGAYELDDAALPVLSVQALRVDDPNVQLKAQGSWHAVPDHASGHLQLSGEIQQLQAPYLPRLLPIVIGADALDWLDGAFLNGTLEHGNFEIDGLADHYPYGRYPQSGVNRIIAHFKDMSLDFDHQATGDKWPVLYMEQGTFQFLNDRMVIDANRGWMNNSAAEKSIVYDNLHATIDSLEADTNLQITAVAESSAEQFLGLMKETPLSALLNHALDESEATGELRASLQLGIPLKAMDSATIEGTLIAQDASFRFTPAFPKATAMNGRLSFNERYLSVDNVKAQLLGGPVQLSGDIGRVGHAFTMRGQLSGEGIYDYYSLPGLRQLKGLTPYEFRLQFLDKEAFDAKLTSDLIGLAIDYPKVYVKAASRAAPLVVQWQRRPAQAANQFIDRISADYDKKALQLSSEFFSDNRQGLAFSRGALGFSEAPVLPKRGLHLHGSVDTVDVDALSDWIKRFGFADSGGSEPVLSGFDVRAKELLVGGLTLPEVRVSSQLKSVKHLPLSLSGPTITGQLQLQESSTAKGAYDVRADIQHLHWRLNEQAPSLVDETASSNSPIKSSADSPWRLNSLHLNIKDLAFYQYHFRNIEAQGEAEDTRNWRLDKLAIQDQEAHLFGAAYLRQVKDRLNADISFNINALNTGAVFKAFAPGEELLTGHGDIQGSATVRDVLNFETEQMELNVLGVLRDGHINHVSNGATRILSLLSLQALSKLPELHKIFSSEGKNAINYSYLRFHLGLKNGVLWLPDFRLDSPLLAIVAQGQGNLASKVIDLDVVAVPHLDISGAAVLTGVLVNPAVGVAAFLSQWLLRSPLEQGLTQRFKVGGTLDEIHIDGVPIEQSKASETKTQMLESDSTPTIPARPQSDTKEDKGSELKQIELPSKPIELVPDHVKQQETPIIIN</sequence>
<evidence type="ECO:0000256" key="1">
    <source>
        <dbReference type="SAM" id="MobiDB-lite"/>
    </source>
</evidence>
<feature type="region of interest" description="Disordered" evidence="1">
    <location>
        <begin position="1227"/>
        <end position="1269"/>
    </location>
</feature>
<evidence type="ECO:0000259" key="3">
    <source>
        <dbReference type="Pfam" id="PF13116"/>
    </source>
</evidence>
<dbReference type="PANTHER" id="PTHR38690:SF1">
    <property type="entry name" value="PROTEASE"/>
    <property type="match status" value="1"/>
</dbReference>
<keyword evidence="2" id="KW-0472">Membrane</keyword>
<feature type="compositionally biased region" description="Basic and acidic residues" evidence="1">
    <location>
        <begin position="1250"/>
        <end position="1262"/>
    </location>
</feature>
<dbReference type="Pfam" id="PF13116">
    <property type="entry name" value="YhdP"/>
    <property type="match status" value="2"/>
</dbReference>
<feature type="domain" description="YhdP central" evidence="3">
    <location>
        <begin position="364"/>
        <end position="1215"/>
    </location>
</feature>
<dbReference type="InterPro" id="IPR011836">
    <property type="entry name" value="YhdP"/>
</dbReference>
<feature type="transmembrane region" description="Helical" evidence="2">
    <location>
        <begin position="12"/>
        <end position="34"/>
    </location>
</feature>
<dbReference type="EMBL" id="JRNI01000005">
    <property type="protein sequence ID" value="KGF32380.1"/>
    <property type="molecule type" value="Genomic_DNA"/>
</dbReference>
<dbReference type="Proteomes" id="UP000029629">
    <property type="component" value="Unassembled WGS sequence"/>
</dbReference>
<keyword evidence="5" id="KW-1185">Reference proteome</keyword>
<organism evidence="4 5">
    <name type="scientific">Oligella urethralis DNF00040</name>
    <dbReference type="NCBI Taxonomy" id="1401065"/>
    <lineage>
        <taxon>Bacteria</taxon>
        <taxon>Pseudomonadati</taxon>
        <taxon>Pseudomonadota</taxon>
        <taxon>Betaproteobacteria</taxon>
        <taxon>Burkholderiales</taxon>
        <taxon>Alcaligenaceae</taxon>
        <taxon>Oligella</taxon>
    </lineage>
</organism>
<evidence type="ECO:0000256" key="2">
    <source>
        <dbReference type="SAM" id="Phobius"/>
    </source>
</evidence>
<dbReference type="eggNOG" id="COG3164">
    <property type="taxonomic scope" value="Bacteria"/>
</dbReference>
<evidence type="ECO:0000313" key="5">
    <source>
        <dbReference type="Proteomes" id="UP000029629"/>
    </source>
</evidence>
<gene>
    <name evidence="4" type="ORF">HMPREF2130_01120</name>
</gene>
<protein>
    <recommendedName>
        <fullName evidence="3">YhdP central domain-containing protein</fullName>
    </recommendedName>
</protein>
<dbReference type="PANTHER" id="PTHR38690">
    <property type="entry name" value="PROTEASE-RELATED"/>
    <property type="match status" value="1"/>
</dbReference>
<feature type="compositionally biased region" description="Polar residues" evidence="1">
    <location>
        <begin position="1227"/>
        <end position="1243"/>
    </location>
</feature>